<dbReference type="InterPro" id="IPR001608">
    <property type="entry name" value="Ala_racemase_N"/>
</dbReference>
<dbReference type="PROSITE" id="PS00395">
    <property type="entry name" value="ALANINE_RACEMASE"/>
    <property type="match status" value="1"/>
</dbReference>
<accession>A0ABR7DG30</accession>
<dbReference type="PANTHER" id="PTHR30511:SF0">
    <property type="entry name" value="ALANINE RACEMASE, CATABOLIC-RELATED"/>
    <property type="match status" value="1"/>
</dbReference>
<dbReference type="Gene3D" id="2.40.37.10">
    <property type="entry name" value="Lyase, Ornithine Decarboxylase, Chain A, domain 1"/>
    <property type="match status" value="1"/>
</dbReference>
<comment type="function">
    <text evidence="4">Catalyzes the interconversion of L-alanine and D-alanine. May also act on other amino acids.</text>
</comment>
<dbReference type="InterPro" id="IPR009006">
    <property type="entry name" value="Ala_racemase/Decarboxylase_C"/>
</dbReference>
<proteinExistence type="inferred from homology"/>
<evidence type="ECO:0000256" key="4">
    <source>
        <dbReference type="HAMAP-Rule" id="MF_01201"/>
    </source>
</evidence>
<feature type="binding site" evidence="4">
    <location>
        <position position="141"/>
    </location>
    <ligand>
        <name>substrate</name>
    </ligand>
</feature>
<keyword evidence="3 4" id="KW-0413">Isomerase</keyword>
<dbReference type="Pfam" id="PF01168">
    <property type="entry name" value="Ala_racemase_N"/>
    <property type="match status" value="1"/>
</dbReference>
<dbReference type="InterPro" id="IPR020622">
    <property type="entry name" value="Ala_racemase_pyridoxalP-BS"/>
</dbReference>
<feature type="active site" description="Proton acceptor; specific for L-alanine" evidence="4">
    <location>
        <position position="274"/>
    </location>
</feature>
<feature type="domain" description="Alanine racemase C-terminal" evidence="5">
    <location>
        <begin position="253"/>
        <end position="382"/>
    </location>
</feature>
<evidence type="ECO:0000256" key="2">
    <source>
        <dbReference type="ARBA" id="ARBA00022898"/>
    </source>
</evidence>
<evidence type="ECO:0000313" key="6">
    <source>
        <dbReference type="EMBL" id="MBC5630385.1"/>
    </source>
</evidence>
<dbReference type="EMBL" id="JACOOO010000038">
    <property type="protein sequence ID" value="MBC5630385.1"/>
    <property type="molecule type" value="Genomic_DNA"/>
</dbReference>
<feature type="active site" description="Proton acceptor; specific for D-alanine" evidence="4">
    <location>
        <position position="47"/>
    </location>
</feature>
<organism evidence="6 7">
    <name type="scientific">Clostridium hominis</name>
    <dbReference type="NCBI Taxonomy" id="2763036"/>
    <lineage>
        <taxon>Bacteria</taxon>
        <taxon>Bacillati</taxon>
        <taxon>Bacillota</taxon>
        <taxon>Clostridia</taxon>
        <taxon>Eubacteriales</taxon>
        <taxon>Clostridiaceae</taxon>
        <taxon>Clostridium</taxon>
    </lineage>
</organism>
<name>A0ABR7DG30_9CLOT</name>
<dbReference type="Proteomes" id="UP000596929">
    <property type="component" value="Unassembled WGS sequence"/>
</dbReference>
<gene>
    <name evidence="6" type="primary">vanT</name>
    <name evidence="6" type="ORF">H8S20_16115</name>
</gene>
<reference evidence="6 7" key="1">
    <citation type="submission" date="2020-08" db="EMBL/GenBank/DDBJ databases">
        <title>Genome public.</title>
        <authorList>
            <person name="Liu C."/>
            <person name="Sun Q."/>
        </authorList>
    </citation>
    <scope>NUCLEOTIDE SEQUENCE [LARGE SCALE GENOMIC DNA]</scope>
    <source>
        <strain evidence="6 7">NSJ-6</strain>
    </source>
</reference>
<sequence length="382" mass="43659">MKFIKECDRNTKGDRAWVEIDLENLKNNVEEIKSSIHDNCEFMAVVKANGYGHGSVEISRYLNKINVYNFAVATINEAIELREGGVRGDILILGYTHPSRFNDLIKYDLIQTIVDYNYAEDLKKFEKIIRVHLKIDTGMHRLGEDFHNLDTINKIFSFKNLKIEAIFSHLYVVDSDNKEDIFCTEEQIKNFFKIAEDIKERFNKNIKLHIQNSYGALNYPNLPCDYVRIGISMYGVKSSLNDNIKSNVRLKPVLSIKARVAVVKGIHNGDSVSYGREFIAKSDMKVATVTIGYADGIPRNISQSNIYVLVNGRKAPIIGRVCMDQLMIDVTNINHIEEGDMVTLIGKDKENYISVEEVAEAAGTITNEFLSRLSKRLQYYYK</sequence>
<protein>
    <recommendedName>
        <fullName evidence="4">Alanine racemase</fullName>
        <ecNumber evidence="4">5.1.1.1</ecNumber>
    </recommendedName>
</protein>
<dbReference type="Gene3D" id="3.20.20.10">
    <property type="entry name" value="Alanine racemase"/>
    <property type="match status" value="1"/>
</dbReference>
<dbReference type="PRINTS" id="PR00992">
    <property type="entry name" value="ALARACEMASE"/>
</dbReference>
<evidence type="ECO:0000313" key="7">
    <source>
        <dbReference type="Proteomes" id="UP000596929"/>
    </source>
</evidence>
<dbReference type="SMART" id="SM01005">
    <property type="entry name" value="Ala_racemase_C"/>
    <property type="match status" value="1"/>
</dbReference>
<comment type="catalytic activity">
    <reaction evidence="4">
        <text>L-alanine = D-alanine</text>
        <dbReference type="Rhea" id="RHEA:20249"/>
        <dbReference type="ChEBI" id="CHEBI:57416"/>
        <dbReference type="ChEBI" id="CHEBI:57972"/>
        <dbReference type="EC" id="5.1.1.1"/>
    </reaction>
</comment>
<dbReference type="Pfam" id="PF00842">
    <property type="entry name" value="Ala_racemase_C"/>
    <property type="match status" value="1"/>
</dbReference>
<dbReference type="InterPro" id="IPR000821">
    <property type="entry name" value="Ala_racemase"/>
</dbReference>
<comment type="caution">
    <text evidence="6">The sequence shown here is derived from an EMBL/GenBank/DDBJ whole genome shotgun (WGS) entry which is preliminary data.</text>
</comment>
<keyword evidence="7" id="KW-1185">Reference proteome</keyword>
<comment type="similarity">
    <text evidence="4">Belongs to the alanine racemase family.</text>
</comment>
<dbReference type="InterPro" id="IPR011079">
    <property type="entry name" value="Ala_racemase_C"/>
</dbReference>
<dbReference type="NCBIfam" id="TIGR00492">
    <property type="entry name" value="alr"/>
    <property type="match status" value="1"/>
</dbReference>
<dbReference type="NCBIfam" id="NF033131">
    <property type="entry name" value="vanT-G-Cterm"/>
    <property type="match status" value="1"/>
</dbReference>
<dbReference type="SUPFAM" id="SSF50621">
    <property type="entry name" value="Alanine racemase C-terminal domain-like"/>
    <property type="match status" value="1"/>
</dbReference>
<dbReference type="HAMAP" id="MF_01201">
    <property type="entry name" value="Ala_racemase"/>
    <property type="match status" value="1"/>
</dbReference>
<dbReference type="EC" id="5.1.1.1" evidence="4"/>
<keyword evidence="2 4" id="KW-0663">Pyridoxal phosphate</keyword>
<evidence type="ECO:0000259" key="5">
    <source>
        <dbReference type="SMART" id="SM01005"/>
    </source>
</evidence>
<feature type="modified residue" description="N6-(pyridoxal phosphate)lysine" evidence="4">
    <location>
        <position position="47"/>
    </location>
</feature>
<dbReference type="PANTHER" id="PTHR30511">
    <property type="entry name" value="ALANINE RACEMASE"/>
    <property type="match status" value="1"/>
</dbReference>
<dbReference type="SUPFAM" id="SSF51419">
    <property type="entry name" value="PLP-binding barrel"/>
    <property type="match status" value="1"/>
</dbReference>
<evidence type="ECO:0000256" key="1">
    <source>
        <dbReference type="ARBA" id="ARBA00001933"/>
    </source>
</evidence>
<comment type="pathway">
    <text evidence="4">Amino-acid biosynthesis; D-alanine biosynthesis; D-alanine from L-alanine: step 1/1.</text>
</comment>
<dbReference type="InterPro" id="IPR029066">
    <property type="entry name" value="PLP-binding_barrel"/>
</dbReference>
<feature type="binding site" evidence="4">
    <location>
        <position position="323"/>
    </location>
    <ligand>
        <name>substrate</name>
    </ligand>
</feature>
<evidence type="ECO:0000256" key="3">
    <source>
        <dbReference type="ARBA" id="ARBA00023235"/>
    </source>
</evidence>
<comment type="cofactor">
    <cofactor evidence="1 4">
        <name>pyridoxal 5'-phosphate</name>
        <dbReference type="ChEBI" id="CHEBI:597326"/>
    </cofactor>
</comment>